<dbReference type="EMBL" id="UINC01161647">
    <property type="protein sequence ID" value="SVD60959.1"/>
    <property type="molecule type" value="Genomic_DNA"/>
</dbReference>
<protein>
    <submittedName>
        <fullName evidence="2">Uncharacterized protein</fullName>
    </submittedName>
</protein>
<accession>A0A382WQM7</accession>
<feature type="region of interest" description="Disordered" evidence="1">
    <location>
        <begin position="1"/>
        <end position="54"/>
    </location>
</feature>
<feature type="non-terminal residue" evidence="2">
    <location>
        <position position="1"/>
    </location>
</feature>
<feature type="non-terminal residue" evidence="2">
    <location>
        <position position="54"/>
    </location>
</feature>
<organism evidence="2">
    <name type="scientific">marine metagenome</name>
    <dbReference type="NCBI Taxonomy" id="408172"/>
    <lineage>
        <taxon>unclassified sequences</taxon>
        <taxon>metagenomes</taxon>
        <taxon>ecological metagenomes</taxon>
    </lineage>
</organism>
<proteinExistence type="predicted"/>
<gene>
    <name evidence="2" type="ORF">METZ01_LOCUS413813</name>
</gene>
<evidence type="ECO:0000256" key="1">
    <source>
        <dbReference type="SAM" id="MobiDB-lite"/>
    </source>
</evidence>
<name>A0A382WQM7_9ZZZZ</name>
<evidence type="ECO:0000313" key="2">
    <source>
        <dbReference type="EMBL" id="SVD60959.1"/>
    </source>
</evidence>
<sequence length="54" mass="5719">LRDQPDSVLHIPGHHSQPGTAGPANIGRNSSDFGRPGSHLLSPPTHHPTRRGVV</sequence>
<reference evidence="2" key="1">
    <citation type="submission" date="2018-05" db="EMBL/GenBank/DDBJ databases">
        <authorList>
            <person name="Lanie J.A."/>
            <person name="Ng W.-L."/>
            <person name="Kazmierczak K.M."/>
            <person name="Andrzejewski T.M."/>
            <person name="Davidsen T.M."/>
            <person name="Wayne K.J."/>
            <person name="Tettelin H."/>
            <person name="Glass J.I."/>
            <person name="Rusch D."/>
            <person name="Podicherti R."/>
            <person name="Tsui H.-C.T."/>
            <person name="Winkler M.E."/>
        </authorList>
    </citation>
    <scope>NUCLEOTIDE SEQUENCE</scope>
</reference>
<dbReference type="AlphaFoldDB" id="A0A382WQM7"/>